<evidence type="ECO:0000256" key="8">
    <source>
        <dbReference type="ARBA" id="ARBA00022989"/>
    </source>
</evidence>
<name>F7F5S0_ORNAN</name>
<dbReference type="GO" id="GO:0006672">
    <property type="term" value="P:ceramide metabolic process"/>
    <property type="evidence" value="ECO:0007669"/>
    <property type="project" value="Ensembl"/>
</dbReference>
<dbReference type="GO" id="GO:0017083">
    <property type="term" value="F:4-galactosyl-N-acetylglucosaminide 3-alpha-L-fucosyltransferase activity"/>
    <property type="evidence" value="ECO:0007669"/>
    <property type="project" value="Ensembl"/>
</dbReference>
<keyword evidence="10" id="KW-0325">Glycoprotein</keyword>
<gene>
    <name evidence="16" type="primary">FUT7</name>
</gene>
<keyword evidence="7" id="KW-0735">Signal-anchor</keyword>
<dbReference type="GO" id="GO:0032580">
    <property type="term" value="C:Golgi cisterna membrane"/>
    <property type="evidence" value="ECO:0007669"/>
    <property type="project" value="UniProtKB-SubCell"/>
</dbReference>
<dbReference type="GO" id="GO:1904996">
    <property type="term" value="P:positive regulation of leukocyte adhesion to vascular endothelial cell"/>
    <property type="evidence" value="ECO:0007669"/>
    <property type="project" value="Ensembl"/>
</dbReference>
<reference evidence="16" key="2">
    <citation type="submission" date="2025-09" db="UniProtKB">
        <authorList>
            <consortium name="Ensembl"/>
        </authorList>
    </citation>
    <scope>IDENTIFICATION</scope>
    <source>
        <strain evidence="16">Glennie</strain>
    </source>
</reference>
<accession>F7F5S0</accession>
<dbReference type="Ensembl" id="ENSOANT00000016077.2">
    <property type="protein sequence ID" value="ENSOANP00000016074.2"/>
    <property type="gene ID" value="ENSOANG00000010141.2"/>
</dbReference>
<dbReference type="InParanoid" id="F7F5S0"/>
<dbReference type="EC" id="2.4.1.-" evidence="12"/>
<organism evidence="16 17">
    <name type="scientific">Ornithorhynchus anatinus</name>
    <name type="common">Duckbill platypus</name>
    <dbReference type="NCBI Taxonomy" id="9258"/>
    <lineage>
        <taxon>Eukaryota</taxon>
        <taxon>Metazoa</taxon>
        <taxon>Chordata</taxon>
        <taxon>Craniata</taxon>
        <taxon>Vertebrata</taxon>
        <taxon>Euteleostomi</taxon>
        <taxon>Mammalia</taxon>
        <taxon>Monotremata</taxon>
        <taxon>Ornithorhynchidae</taxon>
        <taxon>Ornithorhynchus</taxon>
    </lineage>
</organism>
<dbReference type="Pfam" id="PF17039">
    <property type="entry name" value="Glyco_tran_10_N"/>
    <property type="match status" value="1"/>
</dbReference>
<dbReference type="GO" id="GO:0007566">
    <property type="term" value="P:embryo implantation"/>
    <property type="evidence" value="ECO:0007669"/>
    <property type="project" value="Ensembl"/>
</dbReference>
<keyword evidence="4 12" id="KW-0328">Glycosyltransferase</keyword>
<dbReference type="FunFam" id="3.40.50.11660:FF:000001">
    <property type="entry name" value="alpha-(1,3)-fucosyltransferase 9"/>
    <property type="match status" value="1"/>
</dbReference>
<feature type="transmembrane region" description="Helical" evidence="12">
    <location>
        <begin position="6"/>
        <end position="29"/>
    </location>
</feature>
<feature type="region of interest" description="Disordered" evidence="13">
    <location>
        <begin position="342"/>
        <end position="373"/>
    </location>
</feature>
<evidence type="ECO:0000256" key="12">
    <source>
        <dbReference type="RuleBase" id="RU003832"/>
    </source>
</evidence>
<feature type="compositionally biased region" description="Gly residues" evidence="13">
    <location>
        <begin position="342"/>
        <end position="360"/>
    </location>
</feature>
<evidence type="ECO:0000256" key="9">
    <source>
        <dbReference type="ARBA" id="ARBA00023136"/>
    </source>
</evidence>
<dbReference type="GO" id="GO:1903236">
    <property type="term" value="P:regulation of leukocyte tethering or rolling"/>
    <property type="evidence" value="ECO:0007669"/>
    <property type="project" value="Ensembl"/>
</dbReference>
<dbReference type="InterPro" id="IPR001503">
    <property type="entry name" value="Glyco_trans_10"/>
</dbReference>
<feature type="domain" description="Fucosyltransferase C-terminal" evidence="14">
    <location>
        <begin position="165"/>
        <end position="337"/>
    </location>
</feature>
<dbReference type="FunCoup" id="F7F5S0">
    <property type="interactions" value="434"/>
</dbReference>
<comment type="similarity">
    <text evidence="3 12">Belongs to the glycosyltransferase 10 family.</text>
</comment>
<keyword evidence="8 12" id="KW-1133">Transmembrane helix</keyword>
<proteinExistence type="inferred from homology"/>
<comment type="pathway">
    <text evidence="2">Protein modification; protein glycosylation.</text>
</comment>
<dbReference type="GO" id="GO:0046626">
    <property type="term" value="P:regulation of insulin receptor signaling pathway"/>
    <property type="evidence" value="ECO:0007669"/>
    <property type="project" value="Ensembl"/>
</dbReference>
<evidence type="ECO:0000313" key="17">
    <source>
        <dbReference type="Proteomes" id="UP000002279"/>
    </source>
</evidence>
<dbReference type="PANTHER" id="PTHR11929">
    <property type="entry name" value="ALPHA- 1,3 -FUCOSYLTRANSFERASE"/>
    <property type="match status" value="1"/>
</dbReference>
<feature type="compositionally biased region" description="Low complexity" evidence="13">
    <location>
        <begin position="361"/>
        <end position="373"/>
    </location>
</feature>
<evidence type="ECO:0000256" key="7">
    <source>
        <dbReference type="ARBA" id="ARBA00022968"/>
    </source>
</evidence>
<evidence type="ECO:0000259" key="15">
    <source>
        <dbReference type="Pfam" id="PF17039"/>
    </source>
</evidence>
<evidence type="ECO:0000256" key="1">
    <source>
        <dbReference type="ARBA" id="ARBA00004167"/>
    </source>
</evidence>
<dbReference type="AlphaFoldDB" id="F7F5S0"/>
<evidence type="ECO:0000256" key="2">
    <source>
        <dbReference type="ARBA" id="ARBA00004922"/>
    </source>
</evidence>
<protein>
    <recommendedName>
        <fullName evidence="12">Fucosyltransferase</fullName>
        <ecNumber evidence="12">2.4.1.-</ecNumber>
    </recommendedName>
</protein>
<evidence type="ECO:0000256" key="11">
    <source>
        <dbReference type="ARBA" id="ARBA00036481"/>
    </source>
</evidence>
<evidence type="ECO:0000313" key="16">
    <source>
        <dbReference type="Ensembl" id="ENSOANP00000016074.2"/>
    </source>
</evidence>
<evidence type="ECO:0000256" key="5">
    <source>
        <dbReference type="ARBA" id="ARBA00022679"/>
    </source>
</evidence>
<evidence type="ECO:0000256" key="13">
    <source>
        <dbReference type="SAM" id="MobiDB-lite"/>
    </source>
</evidence>
<dbReference type="PANTHER" id="PTHR11929:SF12">
    <property type="entry name" value="ALPHA-(1,3)-FUCOSYLTRANSFERASE 7"/>
    <property type="match status" value="1"/>
</dbReference>
<reference evidence="16" key="1">
    <citation type="submission" date="2025-08" db="UniProtKB">
        <authorList>
            <consortium name="Ensembl"/>
        </authorList>
    </citation>
    <scope>IDENTIFICATION</scope>
    <source>
        <strain evidence="16">Glennie</strain>
    </source>
</reference>
<keyword evidence="9 12" id="KW-0472">Membrane</keyword>
<evidence type="ECO:0000256" key="6">
    <source>
        <dbReference type="ARBA" id="ARBA00022692"/>
    </source>
</evidence>
<dbReference type="InterPro" id="IPR031481">
    <property type="entry name" value="Glyco_tran_10_N"/>
</dbReference>
<dbReference type="InterPro" id="IPR038577">
    <property type="entry name" value="GT10-like_C_sf"/>
</dbReference>
<dbReference type="GeneTree" id="ENSGT00940000161618"/>
<sequence length="373" mass="41510">MPSGRLLVKGLLGGVVLLTLAFWNLKFWLPLPEGVPRPRQPQAGLTVLIWHWPFGRPANLSGDVCATLYGVEGCLLTTNRSLLRQADVVVFHHRELQSGQARLPLGERPPHQPWLWITLESPSHTYGLARLGGIFNWVMTYRRDSDVFMPYGELVPRASPAPTLPPKDGLVSWVVSNYHAGQRRAAVYAELAKHVPVALFGRANGRPLCPACLVSTTGRYRFYLAFENSQHHDYITEKLWRNALLAGAVPVVLGPPRATYEAFLPPDAFIHVDDFGSVRELARFLSGMNASCYQLFFRWRERLAVRLHADWRERFCTICSRYPHLPRGRVYRDLEAWFRGGDGPQGEGPGGAGGGGGGGEVPQVPRGGTQEGF</sequence>
<dbReference type="Pfam" id="PF00852">
    <property type="entry name" value="Glyco_transf_10"/>
    <property type="match status" value="1"/>
</dbReference>
<dbReference type="InterPro" id="IPR055270">
    <property type="entry name" value="Glyco_tran_10_C"/>
</dbReference>
<dbReference type="GO" id="GO:0060353">
    <property type="term" value="P:regulation of cell adhesion molecule production"/>
    <property type="evidence" value="ECO:0007669"/>
    <property type="project" value="Ensembl"/>
</dbReference>
<dbReference type="HOGENOM" id="CLU_032075_4_1_1"/>
<evidence type="ECO:0000256" key="10">
    <source>
        <dbReference type="ARBA" id="ARBA00023180"/>
    </source>
</evidence>
<evidence type="ECO:0000256" key="4">
    <source>
        <dbReference type="ARBA" id="ARBA00022676"/>
    </source>
</evidence>
<keyword evidence="6 12" id="KW-0812">Transmembrane</keyword>
<dbReference type="GO" id="GO:0046920">
    <property type="term" value="F:alpha-(1-&gt;3)-fucosyltransferase activity"/>
    <property type="evidence" value="ECO:0000318"/>
    <property type="project" value="GO_Central"/>
</dbReference>
<comment type="subcellular location">
    <subcellularLocation>
        <location evidence="12">Golgi apparatus</location>
        <location evidence="12">Golgi stack membrane</location>
        <topology evidence="12">Single-pass type II membrane protein</topology>
    </subcellularLocation>
    <subcellularLocation>
        <location evidence="1">Membrane</location>
        <topology evidence="1">Single-pass membrane protein</topology>
    </subcellularLocation>
</comment>
<dbReference type="OMA" id="PGQPWVW"/>
<comment type="catalytic activity">
    <reaction evidence="11">
        <text>an N-acetyl-alpha-neuraminyl-(2-&gt;3)-beta-D-galactosyl-(1-&gt;4)-N-acetyl-beta-D-glucosaminyl derivative + GDP-beta-L-fucose = an alpha-Neu5Ac-(2-&gt;3)-beta-D-Gal-(1-&gt;4)-[alpha-L-Fuc-(1-&gt;3)]-beta-D-GlcNAc derivative + GDP + H(+)</text>
        <dbReference type="Rhea" id="RHEA:56076"/>
        <dbReference type="ChEBI" id="CHEBI:15378"/>
        <dbReference type="ChEBI" id="CHEBI:57273"/>
        <dbReference type="ChEBI" id="CHEBI:58189"/>
        <dbReference type="ChEBI" id="CHEBI:136545"/>
        <dbReference type="ChEBI" id="CHEBI:139509"/>
    </reaction>
    <physiologicalReaction direction="left-to-right" evidence="11">
        <dbReference type="Rhea" id="RHEA:56077"/>
    </physiologicalReaction>
</comment>
<keyword evidence="5 12" id="KW-0808">Transferase</keyword>
<evidence type="ECO:0000256" key="3">
    <source>
        <dbReference type="ARBA" id="ARBA00008919"/>
    </source>
</evidence>
<dbReference type="Bgee" id="ENSOANG00000010141">
    <property type="expression patterns" value="Expressed in ovary and 5 other cell types or tissues"/>
</dbReference>
<keyword evidence="17" id="KW-1185">Reference proteome</keyword>
<dbReference type="Gene3D" id="3.40.50.11660">
    <property type="entry name" value="Glycosyl transferase family 10, C-terminal domain"/>
    <property type="match status" value="1"/>
</dbReference>
<keyword evidence="12" id="KW-0333">Golgi apparatus</keyword>
<dbReference type="SUPFAM" id="SSF53756">
    <property type="entry name" value="UDP-Glycosyltransferase/glycogen phosphorylase"/>
    <property type="match status" value="1"/>
</dbReference>
<dbReference type="Proteomes" id="UP000002279">
    <property type="component" value="Unplaced"/>
</dbReference>
<dbReference type="eggNOG" id="KOG2619">
    <property type="taxonomic scope" value="Eukaryota"/>
</dbReference>
<dbReference type="STRING" id="9258.ENSOANP00000016074"/>
<evidence type="ECO:0000259" key="14">
    <source>
        <dbReference type="Pfam" id="PF00852"/>
    </source>
</evidence>
<feature type="domain" description="Fucosyltransferase N-terminal" evidence="15">
    <location>
        <begin position="45"/>
        <end position="152"/>
    </location>
</feature>
<dbReference type="GO" id="GO:0005802">
    <property type="term" value="C:trans-Golgi network"/>
    <property type="evidence" value="ECO:0007669"/>
    <property type="project" value="Ensembl"/>
</dbReference>
<dbReference type="UniPathway" id="UPA00378"/>